<dbReference type="EMBL" id="CGCX01002744">
    <property type="protein sequence ID" value="CFS15744.1"/>
    <property type="molecule type" value="Genomic_DNA"/>
</dbReference>
<evidence type="ECO:0000313" key="1">
    <source>
        <dbReference type="EMBL" id="CFS15744.1"/>
    </source>
</evidence>
<reference evidence="2" key="1">
    <citation type="submission" date="2015-03" db="EMBL/GenBank/DDBJ databases">
        <authorList>
            <consortium name="Pathogen Informatics"/>
            <person name="Murphy D."/>
        </authorList>
    </citation>
    <scope>NUCLEOTIDE SEQUENCE</scope>
    <source>
        <strain evidence="2">N09902308</strain>
    </source>
</reference>
<dbReference type="Proteomes" id="UP000039021">
    <property type="component" value="Unassembled WGS sequence"/>
</dbReference>
<dbReference type="EMBL" id="CSBK01001627">
    <property type="protein sequence ID" value="COY93500.1"/>
    <property type="molecule type" value="Genomic_DNA"/>
</dbReference>
<gene>
    <name evidence="1" type="ORF">ERS007657_04295</name>
    <name evidence="2" type="ORF">ERS007739_03224</name>
</gene>
<dbReference type="AlphaFoldDB" id="A0A654U7G5"/>
<proteinExistence type="predicted"/>
<dbReference type="Proteomes" id="UP000046680">
    <property type="component" value="Unassembled WGS sequence"/>
</dbReference>
<protein>
    <submittedName>
        <fullName evidence="1">Uncharacterized protein</fullName>
    </submittedName>
</protein>
<sequence>MVGGPGNTVMRWRSMARSACSGSNVTCGISVAPVCRQARMPAL</sequence>
<evidence type="ECO:0000313" key="3">
    <source>
        <dbReference type="Proteomes" id="UP000039021"/>
    </source>
</evidence>
<evidence type="ECO:0000313" key="4">
    <source>
        <dbReference type="Proteomes" id="UP000046680"/>
    </source>
</evidence>
<organism evidence="1 4">
    <name type="scientific">Mycobacterium tuberculosis</name>
    <dbReference type="NCBI Taxonomy" id="1773"/>
    <lineage>
        <taxon>Bacteria</taxon>
        <taxon>Bacillati</taxon>
        <taxon>Actinomycetota</taxon>
        <taxon>Actinomycetes</taxon>
        <taxon>Mycobacteriales</taxon>
        <taxon>Mycobacteriaceae</taxon>
        <taxon>Mycobacterium</taxon>
        <taxon>Mycobacterium tuberculosis complex</taxon>
    </lineage>
</organism>
<evidence type="ECO:0000313" key="2">
    <source>
        <dbReference type="EMBL" id="COY93500.1"/>
    </source>
</evidence>
<reference evidence="3 4" key="2">
    <citation type="submission" date="2015-03" db="EMBL/GenBank/DDBJ databases">
        <authorList>
            <consortium name="Pathogen Informatics"/>
        </authorList>
    </citation>
    <scope>NUCLEOTIDE SEQUENCE [LARGE SCALE GENOMIC DNA]</scope>
    <source>
        <strain evidence="1 4">C09601061</strain>
        <strain evidence="3">N09902308</strain>
    </source>
</reference>
<accession>A0A654U7G5</accession>
<name>A0A654U7G5_MYCTX</name>